<sequence length="103" mass="11939">MMAFTQLLMENPHTGARKSAPVGLSWTVLIFGFLPPLFRGDIKWGVIILLFWLFSAGLTNIVFMFIYNKLYIKELMLEGYKLREMPEGMEARVRDTLNMTLPH</sequence>
<protein>
    <recommendedName>
        <fullName evidence="4">HrgC protein</fullName>
    </recommendedName>
</protein>
<organism evidence="2 3">
    <name type="scientific">Paraperlucidibaca baekdonensis</name>
    <dbReference type="NCBI Taxonomy" id="748120"/>
    <lineage>
        <taxon>Bacteria</taxon>
        <taxon>Pseudomonadati</taxon>
        <taxon>Pseudomonadota</taxon>
        <taxon>Gammaproteobacteria</taxon>
        <taxon>Moraxellales</taxon>
        <taxon>Moraxellaceae</taxon>
        <taxon>Paraperlucidibaca</taxon>
    </lineage>
</organism>
<evidence type="ECO:0000313" key="3">
    <source>
        <dbReference type="Proteomes" id="UP000256774"/>
    </source>
</evidence>
<keyword evidence="1" id="KW-1133">Transmembrane helix</keyword>
<comment type="caution">
    <text evidence="2">The sequence shown here is derived from an EMBL/GenBank/DDBJ whole genome shotgun (WGS) entry which is preliminary data.</text>
</comment>
<evidence type="ECO:0008006" key="4">
    <source>
        <dbReference type="Google" id="ProtNLM"/>
    </source>
</evidence>
<evidence type="ECO:0000256" key="1">
    <source>
        <dbReference type="SAM" id="Phobius"/>
    </source>
</evidence>
<feature type="transmembrane region" description="Helical" evidence="1">
    <location>
        <begin position="20"/>
        <end position="38"/>
    </location>
</feature>
<reference evidence="2 3" key="1">
    <citation type="submission" date="2018-08" db="EMBL/GenBank/DDBJ databases">
        <title>Genomic Encyclopedia of Type Strains, Phase IV (KMG-IV): sequencing the most valuable type-strain genomes for metagenomic binning, comparative biology and taxonomic classification.</title>
        <authorList>
            <person name="Goeker M."/>
        </authorList>
    </citation>
    <scope>NUCLEOTIDE SEQUENCE [LARGE SCALE GENOMIC DNA]</scope>
    <source>
        <strain evidence="2 3">DSM 26022</strain>
    </source>
</reference>
<keyword evidence="3" id="KW-1185">Reference proteome</keyword>
<evidence type="ECO:0000313" key="2">
    <source>
        <dbReference type="EMBL" id="REH40477.1"/>
    </source>
</evidence>
<gene>
    <name evidence="2" type="ORF">DFR26_0678</name>
</gene>
<accession>A0A3E0H9X9</accession>
<feature type="transmembrane region" description="Helical" evidence="1">
    <location>
        <begin position="44"/>
        <end position="67"/>
    </location>
</feature>
<proteinExistence type="predicted"/>
<keyword evidence="1" id="KW-0472">Membrane</keyword>
<keyword evidence="1" id="KW-0812">Transmembrane</keyword>
<dbReference type="Proteomes" id="UP000256774">
    <property type="component" value="Unassembled WGS sequence"/>
</dbReference>
<dbReference type="AlphaFoldDB" id="A0A3E0H9X9"/>
<name>A0A3E0H9X9_9GAMM</name>
<dbReference type="EMBL" id="QUNR01000001">
    <property type="protein sequence ID" value="REH40477.1"/>
    <property type="molecule type" value="Genomic_DNA"/>
</dbReference>